<protein>
    <submittedName>
        <fullName evidence="2">Uncharacterized protein</fullName>
    </submittedName>
</protein>
<evidence type="ECO:0000256" key="1">
    <source>
        <dbReference type="SAM" id="Phobius"/>
    </source>
</evidence>
<keyword evidence="1" id="KW-1133">Transmembrane helix</keyword>
<keyword evidence="1" id="KW-0812">Transmembrane</keyword>
<dbReference type="EMBL" id="MNPJ01000022">
    <property type="protein sequence ID" value="OQS54104.1"/>
    <property type="molecule type" value="Genomic_DNA"/>
</dbReference>
<keyword evidence="1" id="KW-0472">Membrane</keyword>
<gene>
    <name evidence="2" type="ORF">EHP00_1174</name>
</gene>
<organism evidence="2 3">
    <name type="scientific">Ecytonucleospora hepatopenaei</name>
    <dbReference type="NCBI Taxonomy" id="646526"/>
    <lineage>
        <taxon>Eukaryota</taxon>
        <taxon>Fungi</taxon>
        <taxon>Fungi incertae sedis</taxon>
        <taxon>Microsporidia</taxon>
        <taxon>Enterocytozoonidae</taxon>
        <taxon>Ecytonucleospora</taxon>
    </lineage>
</organism>
<dbReference type="Proteomes" id="UP000192758">
    <property type="component" value="Unassembled WGS sequence"/>
</dbReference>
<sequence length="65" mass="8142">MAKVIKRYQFYKRIGNKLSKRIQKILLFYFFYFIFLLVKKFLLFKILFRKLSLLKYVMHSIIDNI</sequence>
<accession>A0A1W0E4D1</accession>
<proteinExistence type="predicted"/>
<feature type="transmembrane region" description="Helical" evidence="1">
    <location>
        <begin position="26"/>
        <end position="48"/>
    </location>
</feature>
<name>A0A1W0E4D1_9MICR</name>
<evidence type="ECO:0000313" key="3">
    <source>
        <dbReference type="Proteomes" id="UP000192758"/>
    </source>
</evidence>
<dbReference type="AlphaFoldDB" id="A0A1W0E4D1"/>
<reference evidence="2 3" key="1">
    <citation type="journal article" date="2017" name="Environ. Microbiol.">
        <title>Decay of the glycolytic pathway and adaptation to intranuclear parasitism within Enterocytozoonidae microsporidia.</title>
        <authorList>
            <person name="Wiredu Boakye D."/>
            <person name="Jaroenlak P."/>
            <person name="Prachumwat A."/>
            <person name="Williams T.A."/>
            <person name="Bateman K.S."/>
            <person name="Itsathitphaisarn O."/>
            <person name="Sritunyalucksana K."/>
            <person name="Paszkiewicz K.H."/>
            <person name="Moore K.A."/>
            <person name="Stentiford G.D."/>
            <person name="Williams B.A."/>
        </authorList>
    </citation>
    <scope>NUCLEOTIDE SEQUENCE [LARGE SCALE GENOMIC DNA]</scope>
    <source>
        <strain evidence="2 3">TH1</strain>
    </source>
</reference>
<dbReference type="VEuPathDB" id="MicrosporidiaDB:EHP00_1174"/>
<comment type="caution">
    <text evidence="2">The sequence shown here is derived from an EMBL/GenBank/DDBJ whole genome shotgun (WGS) entry which is preliminary data.</text>
</comment>
<evidence type="ECO:0000313" key="2">
    <source>
        <dbReference type="EMBL" id="OQS54104.1"/>
    </source>
</evidence>
<keyword evidence="3" id="KW-1185">Reference proteome</keyword>